<dbReference type="Proteomes" id="UP000186019">
    <property type="component" value="Unassembled WGS sequence"/>
</dbReference>
<protein>
    <submittedName>
        <fullName evidence="1">Uncharacterized protein</fullName>
    </submittedName>
</protein>
<organism evidence="1 2">
    <name type="scientific">Roseovarius nanhaiticus</name>
    <dbReference type="NCBI Taxonomy" id="573024"/>
    <lineage>
        <taxon>Bacteria</taxon>
        <taxon>Pseudomonadati</taxon>
        <taxon>Pseudomonadota</taxon>
        <taxon>Alphaproteobacteria</taxon>
        <taxon>Rhodobacterales</taxon>
        <taxon>Roseobacteraceae</taxon>
        <taxon>Roseovarius</taxon>
    </lineage>
</organism>
<proteinExistence type="predicted"/>
<evidence type="ECO:0000313" key="2">
    <source>
        <dbReference type="Proteomes" id="UP000186019"/>
    </source>
</evidence>
<dbReference type="AlphaFoldDB" id="A0A1N7HNA6"/>
<reference evidence="1 2" key="1">
    <citation type="submission" date="2017-01" db="EMBL/GenBank/DDBJ databases">
        <authorList>
            <person name="Mah S.A."/>
            <person name="Swanson W.J."/>
            <person name="Moy G.W."/>
            <person name="Vacquier V.D."/>
        </authorList>
    </citation>
    <scope>NUCLEOTIDE SEQUENCE [LARGE SCALE GENOMIC DNA]</scope>
    <source>
        <strain evidence="1 2">DSM 29590</strain>
    </source>
</reference>
<keyword evidence="2" id="KW-1185">Reference proteome</keyword>
<evidence type="ECO:0000313" key="1">
    <source>
        <dbReference type="EMBL" id="SIS26365.1"/>
    </source>
</evidence>
<dbReference type="EMBL" id="FTNV01000007">
    <property type="protein sequence ID" value="SIS26365.1"/>
    <property type="molecule type" value="Genomic_DNA"/>
</dbReference>
<name>A0A1N7HNA6_9RHOB</name>
<dbReference type="RefSeq" id="WP_076535610.1">
    <property type="nucleotide sequence ID" value="NZ_FOAC01000008.1"/>
</dbReference>
<sequence length="65" mass="7546">MSVTLSTSEHAEINRLQSYLLDTAQMVDPQRVRARFTRLRTRVSPARGFASHELRQDTVFLKDQL</sequence>
<gene>
    <name evidence="1" type="ORF">SAMN05421666_3527</name>
</gene>
<accession>A0A1N7HNA6</accession>